<evidence type="ECO:0000256" key="1">
    <source>
        <dbReference type="SAM" id="MobiDB-lite"/>
    </source>
</evidence>
<sequence>MAFTARPILRAAARPVRGLHQARHAQQGFFSTTTSQQKLPGGTPGETKDPSEQKTPLGPYYESMLIDPQPIPKTKPEAPPASSPNAPRSTSTSSSSATGKAKADASKKTTTEAGRLPTDPDPVPAPPSPIQPPLSASAPPAASSSSSSTTAASEPSLSSKPSSPITFGTKLGGPANEAARAERLKALRLSQGTLIAGIRVPPRPDEPDNCCMSGCVNCVWDRYRDDMEEWAAISMRAEAALQAQRSQGAPSELGKVSAVKGMPSVSRVGEAVSMDDDGGGSDTNWVDPLAGAKAGDSKLAKDFWDDELYKNVPVGIREFMKQEKRLKEKHAREGTRGG</sequence>
<dbReference type="AlphaFoldDB" id="A0A9P8YJ24"/>
<evidence type="ECO:0000313" key="3">
    <source>
        <dbReference type="EMBL" id="KAH7040833.1"/>
    </source>
</evidence>
<feature type="compositionally biased region" description="Low complexity" evidence="1">
    <location>
        <begin position="26"/>
        <end position="37"/>
    </location>
</feature>
<feature type="region of interest" description="Disordered" evidence="1">
    <location>
        <begin position="16"/>
        <end position="177"/>
    </location>
</feature>
<keyword evidence="4" id="KW-1185">Reference proteome</keyword>
<comment type="caution">
    <text evidence="3">The sequence shown here is derived from an EMBL/GenBank/DDBJ whole genome shotgun (WGS) entry which is preliminary data.</text>
</comment>
<reference evidence="3" key="1">
    <citation type="journal article" date="2021" name="Nat. Commun.">
        <title>Genetic determinants of endophytism in the Arabidopsis root mycobiome.</title>
        <authorList>
            <person name="Mesny F."/>
            <person name="Miyauchi S."/>
            <person name="Thiergart T."/>
            <person name="Pickel B."/>
            <person name="Atanasova L."/>
            <person name="Karlsson M."/>
            <person name="Huettel B."/>
            <person name="Barry K.W."/>
            <person name="Haridas S."/>
            <person name="Chen C."/>
            <person name="Bauer D."/>
            <person name="Andreopoulos W."/>
            <person name="Pangilinan J."/>
            <person name="LaButti K."/>
            <person name="Riley R."/>
            <person name="Lipzen A."/>
            <person name="Clum A."/>
            <person name="Drula E."/>
            <person name="Henrissat B."/>
            <person name="Kohler A."/>
            <person name="Grigoriev I.V."/>
            <person name="Martin F.M."/>
            <person name="Hacquard S."/>
        </authorList>
    </citation>
    <scope>NUCLEOTIDE SEQUENCE</scope>
    <source>
        <strain evidence="3">MPI-CAGE-CH-0230</strain>
    </source>
</reference>
<dbReference type="InterPro" id="IPR019180">
    <property type="entry name" value="Oxidoreductase-like_N"/>
</dbReference>
<dbReference type="EMBL" id="JAGTJQ010000001">
    <property type="protein sequence ID" value="KAH7040833.1"/>
    <property type="molecule type" value="Genomic_DNA"/>
</dbReference>
<dbReference type="PANTHER" id="PTHR21193:SF3">
    <property type="entry name" value="OXIDOREDUCTASE-LIKE DOMAIN-CONTAINING PROTEIN 1"/>
    <property type="match status" value="1"/>
</dbReference>
<name>A0A9P8YJ24_9PEZI</name>
<dbReference type="OrthoDB" id="10064411at2759"/>
<feature type="domain" description="Oxidoreductase-like" evidence="2">
    <location>
        <begin position="195"/>
        <end position="236"/>
    </location>
</feature>
<dbReference type="RefSeq" id="XP_046018888.1">
    <property type="nucleotide sequence ID" value="XM_046152388.1"/>
</dbReference>
<dbReference type="GO" id="GO:0005739">
    <property type="term" value="C:mitochondrion"/>
    <property type="evidence" value="ECO:0007669"/>
    <property type="project" value="TreeGrafter"/>
</dbReference>
<dbReference type="InterPro" id="IPR039251">
    <property type="entry name" value="OXLD1"/>
</dbReference>
<proteinExistence type="predicted"/>
<gene>
    <name evidence="3" type="ORF">B0I36DRAFT_311595</name>
</gene>
<evidence type="ECO:0000313" key="4">
    <source>
        <dbReference type="Proteomes" id="UP000756346"/>
    </source>
</evidence>
<feature type="compositionally biased region" description="Basic and acidic residues" evidence="1">
    <location>
        <begin position="101"/>
        <end position="110"/>
    </location>
</feature>
<evidence type="ECO:0000259" key="2">
    <source>
        <dbReference type="Pfam" id="PF09791"/>
    </source>
</evidence>
<feature type="compositionally biased region" description="Low complexity" evidence="1">
    <location>
        <begin position="133"/>
        <end position="164"/>
    </location>
</feature>
<dbReference type="Proteomes" id="UP000756346">
    <property type="component" value="Unassembled WGS sequence"/>
</dbReference>
<feature type="compositionally biased region" description="Pro residues" evidence="1">
    <location>
        <begin position="69"/>
        <end position="82"/>
    </location>
</feature>
<dbReference type="PANTHER" id="PTHR21193">
    <property type="entry name" value="OXIDOREDUCTASE-LIKE DOMAIN-CONTAINING PROTEIN 1"/>
    <property type="match status" value="1"/>
</dbReference>
<feature type="compositionally biased region" description="Pro residues" evidence="1">
    <location>
        <begin position="119"/>
        <end position="132"/>
    </location>
</feature>
<feature type="compositionally biased region" description="Low complexity" evidence="1">
    <location>
        <begin position="83"/>
        <end position="100"/>
    </location>
</feature>
<protein>
    <submittedName>
        <fullName evidence="3">Oxidoreductase-like protein</fullName>
    </submittedName>
</protein>
<accession>A0A9P8YJ24</accession>
<organism evidence="3 4">
    <name type="scientific">Microdochium trichocladiopsis</name>
    <dbReference type="NCBI Taxonomy" id="1682393"/>
    <lineage>
        <taxon>Eukaryota</taxon>
        <taxon>Fungi</taxon>
        <taxon>Dikarya</taxon>
        <taxon>Ascomycota</taxon>
        <taxon>Pezizomycotina</taxon>
        <taxon>Sordariomycetes</taxon>
        <taxon>Xylariomycetidae</taxon>
        <taxon>Xylariales</taxon>
        <taxon>Microdochiaceae</taxon>
        <taxon>Microdochium</taxon>
    </lineage>
</organism>
<dbReference type="GeneID" id="70181934"/>
<dbReference type="Pfam" id="PF09791">
    <property type="entry name" value="Oxidored-like"/>
    <property type="match status" value="1"/>
</dbReference>